<dbReference type="AlphaFoldDB" id="A0A7S4FSA6"/>
<feature type="region of interest" description="Disordered" evidence="1">
    <location>
        <begin position="1"/>
        <end position="20"/>
    </location>
</feature>
<reference evidence="2" key="1">
    <citation type="submission" date="2021-01" db="EMBL/GenBank/DDBJ databases">
        <authorList>
            <person name="Corre E."/>
            <person name="Pelletier E."/>
            <person name="Niang G."/>
            <person name="Scheremetjew M."/>
            <person name="Finn R."/>
            <person name="Kale V."/>
            <person name="Holt S."/>
            <person name="Cochrane G."/>
            <person name="Meng A."/>
            <person name="Brown T."/>
            <person name="Cohen L."/>
        </authorList>
    </citation>
    <scope>NUCLEOTIDE SEQUENCE</scope>
    <source>
        <strain evidence="2">CCMP1594</strain>
    </source>
</reference>
<feature type="compositionally biased region" description="Low complexity" evidence="1">
    <location>
        <begin position="7"/>
        <end position="17"/>
    </location>
</feature>
<organism evidence="2">
    <name type="scientific">Eutreptiella gymnastica</name>
    <dbReference type="NCBI Taxonomy" id="73025"/>
    <lineage>
        <taxon>Eukaryota</taxon>
        <taxon>Discoba</taxon>
        <taxon>Euglenozoa</taxon>
        <taxon>Euglenida</taxon>
        <taxon>Spirocuta</taxon>
        <taxon>Euglenophyceae</taxon>
        <taxon>Eutreptiales</taxon>
        <taxon>Eutreptiaceae</taxon>
        <taxon>Eutreptiella</taxon>
    </lineage>
</organism>
<protein>
    <submittedName>
        <fullName evidence="2">Uncharacterized protein</fullName>
    </submittedName>
</protein>
<gene>
    <name evidence="2" type="ORF">EGYM00163_LOCUS23832</name>
</gene>
<sequence>MLGAPLVGGVARRGAGVSSQPVTHRGLFASASEQPSASVPGHSCPAMAHAVKRCSQLVAGVDKNKRGHANRDAAGPVHSGDAPGMPFCRGKGADRRQFTPLAHGVSTPHQPP</sequence>
<name>A0A7S4FSA6_9EUGL</name>
<evidence type="ECO:0000313" key="2">
    <source>
        <dbReference type="EMBL" id="CAE0812682.1"/>
    </source>
</evidence>
<feature type="region of interest" description="Disordered" evidence="1">
    <location>
        <begin position="62"/>
        <end position="112"/>
    </location>
</feature>
<evidence type="ECO:0000256" key="1">
    <source>
        <dbReference type="SAM" id="MobiDB-lite"/>
    </source>
</evidence>
<dbReference type="EMBL" id="HBJA01067707">
    <property type="protein sequence ID" value="CAE0812682.1"/>
    <property type="molecule type" value="Transcribed_RNA"/>
</dbReference>
<proteinExistence type="predicted"/>
<accession>A0A7S4FSA6</accession>